<dbReference type="PANTHER" id="PTHR45947:SF3">
    <property type="entry name" value="SULFOQUINOVOSYL TRANSFERASE SQD2"/>
    <property type="match status" value="1"/>
</dbReference>
<comment type="caution">
    <text evidence="4">The sequence shown here is derived from an EMBL/GenBank/DDBJ whole genome shotgun (WGS) entry which is preliminary data.</text>
</comment>
<dbReference type="RefSeq" id="WP_144256477.1">
    <property type="nucleotide sequence ID" value="NZ_VJZT01000008.1"/>
</dbReference>
<protein>
    <submittedName>
        <fullName evidence="4">Glycosyltransferase family 4 protein</fullName>
    </submittedName>
</protein>
<evidence type="ECO:0000313" key="5">
    <source>
        <dbReference type="Proteomes" id="UP000316371"/>
    </source>
</evidence>
<proteinExistence type="predicted"/>
<evidence type="ECO:0000256" key="1">
    <source>
        <dbReference type="SAM" id="Phobius"/>
    </source>
</evidence>
<feature type="domain" description="Glycosyltransferase subfamily 4-like N-terminal" evidence="3">
    <location>
        <begin position="13"/>
        <end position="150"/>
    </location>
</feature>
<dbReference type="OrthoDB" id="7560678at2"/>
<name>A0A553E378_9FLAO</name>
<dbReference type="GO" id="GO:0016757">
    <property type="term" value="F:glycosyltransferase activity"/>
    <property type="evidence" value="ECO:0007669"/>
    <property type="project" value="InterPro"/>
</dbReference>
<dbReference type="InterPro" id="IPR050194">
    <property type="entry name" value="Glycosyltransferase_grp1"/>
</dbReference>
<reference evidence="4 5" key="1">
    <citation type="submission" date="2019-07" db="EMBL/GenBank/DDBJ databases">
        <title>Novel species of Flavobacterium.</title>
        <authorList>
            <person name="Liu Q."/>
            <person name="Xin Y.-H."/>
        </authorList>
    </citation>
    <scope>NUCLEOTIDE SEQUENCE [LARGE SCALE GENOMIC DNA]</scope>
    <source>
        <strain evidence="4 5">LB1R34</strain>
    </source>
</reference>
<organism evidence="4 5">
    <name type="scientific">Flavobacterium restrictum</name>
    <dbReference type="NCBI Taxonomy" id="2594428"/>
    <lineage>
        <taxon>Bacteria</taxon>
        <taxon>Pseudomonadati</taxon>
        <taxon>Bacteroidota</taxon>
        <taxon>Flavobacteriia</taxon>
        <taxon>Flavobacteriales</taxon>
        <taxon>Flavobacteriaceae</taxon>
        <taxon>Flavobacterium</taxon>
    </lineage>
</organism>
<keyword evidence="4" id="KW-0808">Transferase</keyword>
<evidence type="ECO:0000259" key="3">
    <source>
        <dbReference type="Pfam" id="PF13439"/>
    </source>
</evidence>
<keyword evidence="1" id="KW-0472">Membrane</keyword>
<keyword evidence="1" id="KW-0812">Transmembrane</keyword>
<dbReference type="InterPro" id="IPR001296">
    <property type="entry name" value="Glyco_trans_1"/>
</dbReference>
<feature type="transmembrane region" description="Helical" evidence="1">
    <location>
        <begin position="90"/>
        <end position="108"/>
    </location>
</feature>
<dbReference type="Proteomes" id="UP000316371">
    <property type="component" value="Unassembled WGS sequence"/>
</dbReference>
<evidence type="ECO:0000259" key="2">
    <source>
        <dbReference type="Pfam" id="PF00534"/>
    </source>
</evidence>
<dbReference type="CDD" id="cd03801">
    <property type="entry name" value="GT4_PimA-like"/>
    <property type="match status" value="1"/>
</dbReference>
<dbReference type="EMBL" id="VJZT01000008">
    <property type="protein sequence ID" value="TRX39487.1"/>
    <property type="molecule type" value="Genomic_DNA"/>
</dbReference>
<keyword evidence="1" id="KW-1133">Transmembrane helix</keyword>
<dbReference type="SUPFAM" id="SSF53756">
    <property type="entry name" value="UDP-Glycosyltransferase/glycogen phosphorylase"/>
    <property type="match status" value="1"/>
</dbReference>
<dbReference type="AlphaFoldDB" id="A0A553E378"/>
<gene>
    <name evidence="4" type="ORF">FNW21_09350</name>
</gene>
<feature type="transmembrane region" description="Helical" evidence="1">
    <location>
        <begin position="65"/>
        <end position="84"/>
    </location>
</feature>
<keyword evidence="5" id="KW-1185">Reference proteome</keyword>
<dbReference type="Pfam" id="PF00534">
    <property type="entry name" value="Glycos_transf_1"/>
    <property type="match status" value="1"/>
</dbReference>
<dbReference type="InterPro" id="IPR028098">
    <property type="entry name" value="Glyco_trans_4-like_N"/>
</dbReference>
<dbReference type="Pfam" id="PF13439">
    <property type="entry name" value="Glyco_transf_4"/>
    <property type="match status" value="1"/>
</dbReference>
<feature type="domain" description="Glycosyl transferase family 1" evidence="2">
    <location>
        <begin position="179"/>
        <end position="334"/>
    </location>
</feature>
<dbReference type="Gene3D" id="3.40.50.2000">
    <property type="entry name" value="Glycogen Phosphorylase B"/>
    <property type="match status" value="2"/>
</dbReference>
<dbReference type="PANTHER" id="PTHR45947">
    <property type="entry name" value="SULFOQUINOVOSYL TRANSFERASE SQD2"/>
    <property type="match status" value="1"/>
</dbReference>
<accession>A0A553E378</accession>
<feature type="transmembrane region" description="Helical" evidence="1">
    <location>
        <begin position="129"/>
        <end position="150"/>
    </location>
</feature>
<evidence type="ECO:0000313" key="4">
    <source>
        <dbReference type="EMBL" id="TRX39487.1"/>
    </source>
</evidence>
<sequence>MRIIAIHLLNDYSGSPKVLMQLLNGWCKKNIETHLYTCGGRDGFLSGVEKVKTHFFWYRFAKNPLLRLLFLMTSQFILTIQLLIKLQKNDIVYINTVLPFGAAIAGKIRGCKVMYHIHETTMKPKILKLFLFGIVKITATEVVYVSYFLANKEPLNVRKNVIYNVLESQFMQQAQLNLKSEKKSKIVLMICSLKAYKGVHEFLKLAQINPQFTFKLVVNASQNQIEDYFIKDTIPSNLIIYPTQKDTHNFYKEASVVLNLSDTNLWVETFGLTVLEAMAYGLPTIVPPVGGVVELVKEGKNGFLIDSKNSVLLSKKINELFQNSVLYHEMSKTALEYSKFFCEDYFENESTRILSN</sequence>